<feature type="transmembrane region" description="Helical" evidence="1">
    <location>
        <begin position="372"/>
        <end position="392"/>
    </location>
</feature>
<protein>
    <submittedName>
        <fullName evidence="2">Uncharacterized protein</fullName>
    </submittedName>
</protein>
<dbReference type="EMBL" id="KV441002">
    <property type="protein sequence ID" value="OAD66541.1"/>
    <property type="molecule type" value="Genomic_DNA"/>
</dbReference>
<dbReference type="Proteomes" id="UP000077315">
    <property type="component" value="Unassembled WGS sequence"/>
</dbReference>
<feature type="transmembrane region" description="Helical" evidence="1">
    <location>
        <begin position="176"/>
        <end position="194"/>
    </location>
</feature>
<feature type="transmembrane region" description="Helical" evidence="1">
    <location>
        <begin position="466"/>
        <end position="485"/>
    </location>
</feature>
<name>A0A162ZG85_PHYB8</name>
<keyword evidence="1" id="KW-0472">Membrane</keyword>
<evidence type="ECO:0000313" key="3">
    <source>
        <dbReference type="Proteomes" id="UP000077315"/>
    </source>
</evidence>
<evidence type="ECO:0000313" key="2">
    <source>
        <dbReference type="EMBL" id="OAD66541.1"/>
    </source>
</evidence>
<feature type="transmembrane region" description="Helical" evidence="1">
    <location>
        <begin position="497"/>
        <end position="521"/>
    </location>
</feature>
<keyword evidence="1" id="KW-0812">Transmembrane</keyword>
<feature type="transmembrane region" description="Helical" evidence="1">
    <location>
        <begin position="293"/>
        <end position="318"/>
    </location>
</feature>
<feature type="transmembrane region" description="Helical" evidence="1">
    <location>
        <begin position="404"/>
        <end position="425"/>
    </location>
</feature>
<dbReference type="AlphaFoldDB" id="A0A162ZG85"/>
<keyword evidence="3" id="KW-1185">Reference proteome</keyword>
<keyword evidence="1" id="KW-1133">Transmembrane helix</keyword>
<dbReference type="VEuPathDB" id="FungiDB:PHYBLDRAFT_175092"/>
<organism evidence="2 3">
    <name type="scientific">Phycomyces blakesleeanus (strain ATCC 8743b / DSM 1359 / FGSC 10004 / NBRC 33097 / NRRL 1555)</name>
    <dbReference type="NCBI Taxonomy" id="763407"/>
    <lineage>
        <taxon>Eukaryota</taxon>
        <taxon>Fungi</taxon>
        <taxon>Fungi incertae sedis</taxon>
        <taxon>Mucoromycota</taxon>
        <taxon>Mucoromycotina</taxon>
        <taxon>Mucoromycetes</taxon>
        <taxon>Mucorales</taxon>
        <taxon>Phycomycetaceae</taxon>
        <taxon>Phycomyces</taxon>
    </lineage>
</organism>
<dbReference type="OrthoDB" id="441172at2759"/>
<feature type="transmembrane region" description="Helical" evidence="1">
    <location>
        <begin position="145"/>
        <end position="164"/>
    </location>
</feature>
<proteinExistence type="predicted"/>
<feature type="transmembrane region" description="Helical" evidence="1">
    <location>
        <begin position="233"/>
        <end position="251"/>
    </location>
</feature>
<evidence type="ECO:0000256" key="1">
    <source>
        <dbReference type="SAM" id="Phobius"/>
    </source>
</evidence>
<reference evidence="3" key="1">
    <citation type="submission" date="2015-06" db="EMBL/GenBank/DDBJ databases">
        <title>Expansion of signal transduction pathways in fungi by whole-genome duplication.</title>
        <authorList>
            <consortium name="DOE Joint Genome Institute"/>
            <person name="Corrochano L.M."/>
            <person name="Kuo A."/>
            <person name="Marcet-Houben M."/>
            <person name="Polaino S."/>
            <person name="Salamov A."/>
            <person name="Villalobos J.M."/>
            <person name="Alvarez M.I."/>
            <person name="Avalos J."/>
            <person name="Benito E.P."/>
            <person name="Benoit I."/>
            <person name="Burger G."/>
            <person name="Camino L.P."/>
            <person name="Canovas D."/>
            <person name="Cerda-Olmedo E."/>
            <person name="Cheng J.-F."/>
            <person name="Dominguez A."/>
            <person name="Elias M."/>
            <person name="Eslava A.P."/>
            <person name="Glaser F."/>
            <person name="Grimwood J."/>
            <person name="Gutierrez G."/>
            <person name="Heitman J."/>
            <person name="Henrissat B."/>
            <person name="Iturriaga E.A."/>
            <person name="Lang B.F."/>
            <person name="Lavin J.L."/>
            <person name="Lee S."/>
            <person name="Li W."/>
            <person name="Lindquist E."/>
            <person name="Lopez-Garcia S."/>
            <person name="Luque E.M."/>
            <person name="Marcos A.T."/>
            <person name="Martin J."/>
            <person name="McCluskey K."/>
            <person name="Medina H.R."/>
            <person name="Miralles-Duran A."/>
            <person name="Miyazaki A."/>
            <person name="Munoz-Torres E."/>
            <person name="Oguiza J.A."/>
            <person name="Ohm R."/>
            <person name="Olmedo M."/>
            <person name="Orejas M."/>
            <person name="Ortiz-Castellanos L."/>
            <person name="Pisabarro A.G."/>
            <person name="Rodriguez-Romero J."/>
            <person name="Ruiz-Herrera J."/>
            <person name="Ruiz-Vazquez R."/>
            <person name="Sanz C."/>
            <person name="Schackwitz W."/>
            <person name="Schmutz J."/>
            <person name="Shahriari M."/>
            <person name="Shelest E."/>
            <person name="Silva-Franco F."/>
            <person name="Soanes D."/>
            <person name="Syed K."/>
            <person name="Tagua V.G."/>
            <person name="Talbot N.J."/>
            <person name="Thon M."/>
            <person name="De vries R.P."/>
            <person name="Wiebenga A."/>
            <person name="Yadav J.S."/>
            <person name="Braun E.L."/>
            <person name="Baker S."/>
            <person name="Garre V."/>
            <person name="Horwitz B."/>
            <person name="Torres-Martinez S."/>
            <person name="Idnurm A."/>
            <person name="Herrera-Estrella A."/>
            <person name="Gabaldon T."/>
            <person name="Grigoriev I.V."/>
        </authorList>
    </citation>
    <scope>NUCLEOTIDE SEQUENCE [LARGE SCALE GENOMIC DNA]</scope>
    <source>
        <strain evidence="3">NRRL 1555(-)</strain>
    </source>
</reference>
<gene>
    <name evidence="2" type="ORF">PHYBLDRAFT_175092</name>
</gene>
<accession>A0A162ZG85</accession>
<dbReference type="GeneID" id="28998311"/>
<sequence length="625" mass="71944">MSESNATNGSIGYSSYQQKYPSTAGFPANDLASIILFFSIIALLFVSFVFYFWFTQWHKIPPQQRHEEELEHQKEVDLLVENLKQQAKTTFKIPFITLIIVLWKSSLYSSQFSPDAHTLTLSEQQQQAPMSHEYRKVFFHRFTHLFSIMFMTAMAIALAILIGTVSTPVASNTSSVLQSCLFVFVVCINLFFITRQRFYYKDRKQLFGEDDAHINAVYKTQFKDWNPKMLSNWIQIAILTIEFFQLLTFPLRDLITVNSFDEGHGGEQTKFTHLVSLVMNAGGFMPDMRTPTWYTYSVWTAFAATIVSFIVAVVFHCVNLWRPYKLPTRWVRWCIPVATTFVSSAACQSLNIPTHEYSENLRCHSSQISQQLYLWMSLIGYVLAYLLMTVFLTSYERIPQQNEIAFKSVSVAFIKNMGLLLAIVFLLVESTTNKNRMRAIMSITILLTMICYNIKSKPCYVDKINFFRTASFSCILWASVLVAILSDTNAAQSLGPLAVLCIIIGGWAIIIFLFLLIYIIYYKQPAEYTEDDRIDSGIMGVCEEAPIVNTNWTAKGKQRISERELEDTLNQYYTGAATRIPVKNTLEALREQNAPLSFKETTTRHHQEPVEEEGWVDWATKLWRR</sequence>
<dbReference type="RefSeq" id="XP_018284581.1">
    <property type="nucleotide sequence ID" value="XM_018437405.1"/>
</dbReference>
<dbReference type="InParanoid" id="A0A162ZG85"/>
<feature type="transmembrane region" description="Helical" evidence="1">
    <location>
        <begin position="31"/>
        <end position="54"/>
    </location>
</feature>